<accession>A0A1U7JJD2</accession>
<comment type="caution">
    <text evidence="5">The sequence shown here is derived from an EMBL/GenBank/DDBJ whole genome shotgun (WGS) entry which is preliminary data.</text>
</comment>
<sequence>MKKGSYSPTASPTLSDVAREAGVSAITVSRTIRSPEKVSKASRLKVEAAIAKLGYAPDPAASALASKTSTTIGLLVPSLTNNVFADVVRGVYDGIEETRFFVQIGNFRYSALKEQELLRVFLRQKPAGLILSGFDQTQEATRMLKNAPCPLVQIMDIGPQPADMAIGFDHKEAARTATRHLLEQGYTKLGFLGARMDPRSQARYEGFKDVCKDAGKLDEKRIVTTLQPSSVSMGRQLFEALLAKTPDVDAILCNNDDLAIGVLTEAQRRNIQVPDDLGICGFNDIDIARNMMPEITSVATPRYDIGRRAIQMILDEIAEPGSVADRNQDVGFELVPRQSTARRR</sequence>
<feature type="domain" description="HTH lacI-type" evidence="4">
    <location>
        <begin position="12"/>
        <end position="66"/>
    </location>
</feature>
<evidence type="ECO:0000313" key="6">
    <source>
        <dbReference type="Proteomes" id="UP000185783"/>
    </source>
</evidence>
<evidence type="ECO:0000313" key="5">
    <source>
        <dbReference type="EMBL" id="OKL44761.1"/>
    </source>
</evidence>
<dbReference type="AlphaFoldDB" id="A0A1U7JJD2"/>
<dbReference type="SMART" id="SM00354">
    <property type="entry name" value="HTH_LACI"/>
    <property type="match status" value="1"/>
</dbReference>
<dbReference type="PROSITE" id="PS50932">
    <property type="entry name" value="HTH_LACI_2"/>
    <property type="match status" value="1"/>
</dbReference>
<dbReference type="SUPFAM" id="SSF53822">
    <property type="entry name" value="Periplasmic binding protein-like I"/>
    <property type="match status" value="1"/>
</dbReference>
<dbReference type="Pfam" id="PF13377">
    <property type="entry name" value="Peripla_BP_3"/>
    <property type="match status" value="1"/>
</dbReference>
<dbReference type="InterPro" id="IPR028082">
    <property type="entry name" value="Peripla_BP_I"/>
</dbReference>
<dbReference type="Gene3D" id="3.40.50.2300">
    <property type="match status" value="2"/>
</dbReference>
<keyword evidence="6" id="KW-1185">Reference proteome</keyword>
<dbReference type="SUPFAM" id="SSF47413">
    <property type="entry name" value="lambda repressor-like DNA-binding domains"/>
    <property type="match status" value="1"/>
</dbReference>
<keyword evidence="1" id="KW-0805">Transcription regulation</keyword>
<dbReference type="GO" id="GO:0000976">
    <property type="term" value="F:transcription cis-regulatory region binding"/>
    <property type="evidence" value="ECO:0007669"/>
    <property type="project" value="TreeGrafter"/>
</dbReference>
<dbReference type="CDD" id="cd01392">
    <property type="entry name" value="HTH_LacI"/>
    <property type="match status" value="1"/>
</dbReference>
<dbReference type="InterPro" id="IPR000843">
    <property type="entry name" value="HTH_LacI"/>
</dbReference>
<dbReference type="InterPro" id="IPR010982">
    <property type="entry name" value="Lambda_DNA-bd_dom_sf"/>
</dbReference>
<dbReference type="CDD" id="cd01575">
    <property type="entry name" value="PBP1_GntR"/>
    <property type="match status" value="1"/>
</dbReference>
<gene>
    <name evidence="5" type="ORF">A3843_06685</name>
</gene>
<proteinExistence type="predicted"/>
<name>A0A1U7JJD2_9HYPH</name>
<organism evidence="5 6">
    <name type="scientific">Pseudovibrio exalbescens</name>
    <dbReference type="NCBI Taxonomy" id="197461"/>
    <lineage>
        <taxon>Bacteria</taxon>
        <taxon>Pseudomonadati</taxon>
        <taxon>Pseudomonadota</taxon>
        <taxon>Alphaproteobacteria</taxon>
        <taxon>Hyphomicrobiales</taxon>
        <taxon>Stappiaceae</taxon>
        <taxon>Pseudovibrio</taxon>
    </lineage>
</organism>
<reference evidence="5 6" key="1">
    <citation type="submission" date="2016-03" db="EMBL/GenBank/DDBJ databases">
        <title>Genome sequence of Nesiotobacter sp. nov., a moderately halophilic alphaproteobacterium isolated from the Yellow Sea, China.</title>
        <authorList>
            <person name="Zhang G."/>
            <person name="Zhang R."/>
        </authorList>
    </citation>
    <scope>NUCLEOTIDE SEQUENCE [LARGE SCALE GENOMIC DNA]</scope>
    <source>
        <strain evidence="5 6">WB1-6</strain>
    </source>
</reference>
<evidence type="ECO:0000256" key="2">
    <source>
        <dbReference type="ARBA" id="ARBA00023125"/>
    </source>
</evidence>
<keyword evidence="3" id="KW-0804">Transcription</keyword>
<evidence type="ECO:0000256" key="1">
    <source>
        <dbReference type="ARBA" id="ARBA00023015"/>
    </source>
</evidence>
<dbReference type="InterPro" id="IPR046335">
    <property type="entry name" value="LacI/GalR-like_sensor"/>
</dbReference>
<dbReference type="Pfam" id="PF00356">
    <property type="entry name" value="LacI"/>
    <property type="match status" value="1"/>
</dbReference>
<protein>
    <submittedName>
        <fullName evidence="5">Transcriptional regulator</fullName>
    </submittedName>
</protein>
<dbReference type="STRING" id="197461.A3843_06685"/>
<dbReference type="PANTHER" id="PTHR30146:SF2">
    <property type="entry name" value="HTH-TYPE TRANSCRIPTIONAL REGULATOR GNTR"/>
    <property type="match status" value="1"/>
</dbReference>
<dbReference type="EMBL" id="LVVZ01000011">
    <property type="protein sequence ID" value="OKL44761.1"/>
    <property type="molecule type" value="Genomic_DNA"/>
</dbReference>
<dbReference type="PANTHER" id="PTHR30146">
    <property type="entry name" value="LACI-RELATED TRANSCRIPTIONAL REPRESSOR"/>
    <property type="match status" value="1"/>
</dbReference>
<dbReference type="GO" id="GO:0003700">
    <property type="term" value="F:DNA-binding transcription factor activity"/>
    <property type="evidence" value="ECO:0007669"/>
    <property type="project" value="TreeGrafter"/>
</dbReference>
<evidence type="ECO:0000259" key="4">
    <source>
        <dbReference type="PROSITE" id="PS50932"/>
    </source>
</evidence>
<dbReference type="Gene3D" id="1.10.260.40">
    <property type="entry name" value="lambda repressor-like DNA-binding domains"/>
    <property type="match status" value="1"/>
</dbReference>
<evidence type="ECO:0000256" key="3">
    <source>
        <dbReference type="ARBA" id="ARBA00023163"/>
    </source>
</evidence>
<dbReference type="Proteomes" id="UP000185783">
    <property type="component" value="Unassembled WGS sequence"/>
</dbReference>
<dbReference type="RefSeq" id="WP_028481974.1">
    <property type="nucleotide sequence ID" value="NZ_LVVZ01000011.1"/>
</dbReference>
<keyword evidence="2" id="KW-0238">DNA-binding</keyword>